<dbReference type="SUPFAM" id="SSF56801">
    <property type="entry name" value="Acetyl-CoA synthetase-like"/>
    <property type="match status" value="1"/>
</dbReference>
<dbReference type="GO" id="GO:0044550">
    <property type="term" value="P:secondary metabolite biosynthetic process"/>
    <property type="evidence" value="ECO:0007669"/>
    <property type="project" value="TreeGrafter"/>
</dbReference>
<dbReference type="Pfam" id="PF00550">
    <property type="entry name" value="PP-binding"/>
    <property type="match status" value="1"/>
</dbReference>
<dbReference type="GO" id="GO:0005829">
    <property type="term" value="C:cytosol"/>
    <property type="evidence" value="ECO:0007669"/>
    <property type="project" value="TreeGrafter"/>
</dbReference>
<comment type="similarity">
    <text evidence="2">Belongs to the ATP-dependent AMP-binding enzyme family.</text>
</comment>
<dbReference type="Gene3D" id="2.30.38.10">
    <property type="entry name" value="Luciferase, Domain 3"/>
    <property type="match status" value="1"/>
</dbReference>
<dbReference type="InterPro" id="IPR001242">
    <property type="entry name" value="Condensation_dom"/>
</dbReference>
<evidence type="ECO:0000256" key="2">
    <source>
        <dbReference type="ARBA" id="ARBA00006432"/>
    </source>
</evidence>
<dbReference type="Proteomes" id="UP000190367">
    <property type="component" value="Unassembled WGS sequence"/>
</dbReference>
<evidence type="ECO:0000313" key="7">
    <source>
        <dbReference type="Proteomes" id="UP000190367"/>
    </source>
</evidence>
<feature type="non-terminal residue" evidence="6">
    <location>
        <position position="1"/>
    </location>
</feature>
<dbReference type="PANTHER" id="PTHR45527">
    <property type="entry name" value="NONRIBOSOMAL PEPTIDE SYNTHETASE"/>
    <property type="match status" value="1"/>
</dbReference>
<dbReference type="SUPFAM" id="SSF47336">
    <property type="entry name" value="ACP-like"/>
    <property type="match status" value="1"/>
</dbReference>
<name>A0A1T4U8D4_9BACT</name>
<dbReference type="InterPro" id="IPR045851">
    <property type="entry name" value="AMP-bd_C_sf"/>
</dbReference>
<evidence type="ECO:0000256" key="4">
    <source>
        <dbReference type="ARBA" id="ARBA00022553"/>
    </source>
</evidence>
<dbReference type="InterPro" id="IPR025110">
    <property type="entry name" value="AMP-bd_C"/>
</dbReference>
<dbReference type="Gene3D" id="1.10.1200.10">
    <property type="entry name" value="ACP-like"/>
    <property type="match status" value="1"/>
</dbReference>
<organism evidence="6 7">
    <name type="scientific">Chitinophaga eiseniae</name>
    <dbReference type="NCBI Taxonomy" id="634771"/>
    <lineage>
        <taxon>Bacteria</taxon>
        <taxon>Pseudomonadati</taxon>
        <taxon>Bacteroidota</taxon>
        <taxon>Chitinophagia</taxon>
        <taxon>Chitinophagales</taxon>
        <taxon>Chitinophagaceae</taxon>
        <taxon>Chitinophaga</taxon>
    </lineage>
</organism>
<evidence type="ECO:0000259" key="5">
    <source>
        <dbReference type="PROSITE" id="PS50075"/>
    </source>
</evidence>
<dbReference type="InterPro" id="IPR023213">
    <property type="entry name" value="CAT-like_dom_sf"/>
</dbReference>
<dbReference type="GO" id="GO:0043041">
    <property type="term" value="P:amino acid activation for nonribosomal peptide biosynthetic process"/>
    <property type="evidence" value="ECO:0007669"/>
    <property type="project" value="TreeGrafter"/>
</dbReference>
<comment type="cofactor">
    <cofactor evidence="1">
        <name>pantetheine 4'-phosphate</name>
        <dbReference type="ChEBI" id="CHEBI:47942"/>
    </cofactor>
</comment>
<sequence>DDRLQLCAVGITGEICIGGAGLARGYLGRPELSAEKFVPDPYRAGERLYRTGDLGRWLPDGTIAFAGRRDDQVKVRGYRIELGEIVHALEQHPGISAAVVITQGATAEEKTLVSYFTGDAGLDIATLRAYLDKRLPAYMLPDYYIHLDTLPLNASGKVDRKRLPTPQGAGLATGREYVAPRNTTEEKLVDIWRNVLGRTGIGVKDSFFELGGHSLKATRLESQIYKVFEVKVALHDLFGAPVLENQAALIERSRKTVYNSIMPAPKQSGYPLSSSQRRLWVLSQFAESSVAYNMPGAYVFEGVLAISSLTYAFNELIRRHEILRTVFNEDENGEVKQYILEADESIFNIEYVDLRDIANRKARLQQLVERAAGKAFDLSRGPLLRAGLYQTDDHRWIFAYTMHHIISDGWSMDVLLRELLHIYNVHTAGQPHALQGLSVQYKDYAFWQQCRLTDGSLATAQAYWLKQFEGELPQLLLPLDHSRPAVKTYNGGVVVKLLPASLSGALKLLVKEQGATLFMGLFGLVNVLLHRYTQQEDLIIGTPIAGREHADLSDQIGIYINTLALRTRFSGNENFVSLLKQIRENMLAAYEHQAYPFDELVEQLQLQRDMSRNALFDVMVILQNNERRVLSGDGILNNLHLSAYENHTKEISKLDITFEFEETEEGIVIYLKYNSDLFEAATIHRMAAHLQQLLKAALHTPDMAVNSLPYLTEGEESALLDIFNVKSPGYDTGATIITCFEQQVAQSAERTALVFKDS</sequence>
<gene>
    <name evidence="6" type="ORF">SAMN04488128_1241</name>
</gene>
<keyword evidence="4" id="KW-0597">Phosphoprotein</keyword>
<feature type="non-terminal residue" evidence="6">
    <location>
        <position position="758"/>
    </location>
</feature>
<keyword evidence="7" id="KW-1185">Reference proteome</keyword>
<accession>A0A1T4U8D4</accession>
<dbReference type="PROSITE" id="PS50075">
    <property type="entry name" value="CARRIER"/>
    <property type="match status" value="1"/>
</dbReference>
<dbReference type="Gene3D" id="3.30.559.10">
    <property type="entry name" value="Chloramphenicol acetyltransferase-like domain"/>
    <property type="match status" value="1"/>
</dbReference>
<proteinExistence type="inferred from homology"/>
<reference evidence="7" key="1">
    <citation type="submission" date="2017-02" db="EMBL/GenBank/DDBJ databases">
        <authorList>
            <person name="Varghese N."/>
            <person name="Submissions S."/>
        </authorList>
    </citation>
    <scope>NUCLEOTIDE SEQUENCE [LARGE SCALE GENOMIC DNA]</scope>
    <source>
        <strain evidence="7">DSM 22224</strain>
    </source>
</reference>
<dbReference type="AlphaFoldDB" id="A0A1T4U8D4"/>
<dbReference type="SUPFAM" id="SSF52777">
    <property type="entry name" value="CoA-dependent acyltransferases"/>
    <property type="match status" value="2"/>
</dbReference>
<dbReference type="CDD" id="cd19531">
    <property type="entry name" value="LCL_NRPS-like"/>
    <property type="match status" value="1"/>
</dbReference>
<evidence type="ECO:0000313" key="6">
    <source>
        <dbReference type="EMBL" id="SKA48917.1"/>
    </source>
</evidence>
<evidence type="ECO:0000256" key="3">
    <source>
        <dbReference type="ARBA" id="ARBA00022450"/>
    </source>
</evidence>
<protein>
    <submittedName>
        <fullName evidence="6">Phosphopantetheine attachment site</fullName>
    </submittedName>
</protein>
<dbReference type="FunFam" id="1.10.1200.10:FF:000005">
    <property type="entry name" value="Nonribosomal peptide synthetase 1"/>
    <property type="match status" value="1"/>
</dbReference>
<dbReference type="Pfam" id="PF13193">
    <property type="entry name" value="AMP-binding_C"/>
    <property type="match status" value="1"/>
</dbReference>
<evidence type="ECO:0000256" key="1">
    <source>
        <dbReference type="ARBA" id="ARBA00001957"/>
    </source>
</evidence>
<dbReference type="STRING" id="634771.SAMN04488128_1241"/>
<dbReference type="InterPro" id="IPR009081">
    <property type="entry name" value="PP-bd_ACP"/>
</dbReference>
<dbReference type="Gene3D" id="3.30.300.30">
    <property type="match status" value="1"/>
</dbReference>
<dbReference type="PANTHER" id="PTHR45527:SF1">
    <property type="entry name" value="FATTY ACID SYNTHASE"/>
    <property type="match status" value="1"/>
</dbReference>
<dbReference type="Gene3D" id="3.30.559.30">
    <property type="entry name" value="Nonribosomal peptide synthetase, condensation domain"/>
    <property type="match status" value="1"/>
</dbReference>
<dbReference type="FunFam" id="3.30.300.30:FF:000010">
    <property type="entry name" value="Enterobactin synthetase component F"/>
    <property type="match status" value="1"/>
</dbReference>
<dbReference type="GO" id="GO:0031177">
    <property type="term" value="F:phosphopantetheine binding"/>
    <property type="evidence" value="ECO:0007669"/>
    <property type="project" value="TreeGrafter"/>
</dbReference>
<dbReference type="EMBL" id="FUWZ01000024">
    <property type="protein sequence ID" value="SKA48917.1"/>
    <property type="molecule type" value="Genomic_DNA"/>
</dbReference>
<dbReference type="InterPro" id="IPR036736">
    <property type="entry name" value="ACP-like_sf"/>
</dbReference>
<keyword evidence="3" id="KW-0596">Phosphopantetheine</keyword>
<feature type="domain" description="Carrier" evidence="5">
    <location>
        <begin position="179"/>
        <end position="254"/>
    </location>
</feature>
<dbReference type="Pfam" id="PF00668">
    <property type="entry name" value="Condensation"/>
    <property type="match status" value="1"/>
</dbReference>
<dbReference type="GO" id="GO:0003824">
    <property type="term" value="F:catalytic activity"/>
    <property type="evidence" value="ECO:0007669"/>
    <property type="project" value="InterPro"/>
</dbReference>